<comment type="caution">
    <text evidence="1">The sequence shown here is derived from an EMBL/GenBank/DDBJ whole genome shotgun (WGS) entry which is preliminary data.</text>
</comment>
<evidence type="ECO:0000313" key="2">
    <source>
        <dbReference type="Proteomes" id="UP000234323"/>
    </source>
</evidence>
<organism evidence="1 2">
    <name type="scientific">Rhizophagus irregularis</name>
    <dbReference type="NCBI Taxonomy" id="588596"/>
    <lineage>
        <taxon>Eukaryota</taxon>
        <taxon>Fungi</taxon>
        <taxon>Fungi incertae sedis</taxon>
        <taxon>Mucoromycota</taxon>
        <taxon>Glomeromycotina</taxon>
        <taxon>Glomeromycetes</taxon>
        <taxon>Glomerales</taxon>
        <taxon>Glomeraceae</taxon>
        <taxon>Rhizophagus</taxon>
    </lineage>
</organism>
<gene>
    <name evidence="1" type="ORF">RhiirA4_548286</name>
</gene>
<protein>
    <recommendedName>
        <fullName evidence="3">F-box domain-containing protein</fullName>
    </recommendedName>
</protein>
<dbReference type="VEuPathDB" id="FungiDB:FUN_015842"/>
<dbReference type="VEuPathDB" id="FungiDB:RhiirFUN_013844"/>
<name>A0A2I1H6V2_9GLOM</name>
<dbReference type="EMBL" id="LLXI01001642">
    <property type="protein sequence ID" value="PKY54605.1"/>
    <property type="molecule type" value="Genomic_DNA"/>
</dbReference>
<evidence type="ECO:0008006" key="3">
    <source>
        <dbReference type="Google" id="ProtNLM"/>
    </source>
</evidence>
<proteinExistence type="predicted"/>
<sequence>MSKLNTDILYLISKELQNDKKTLFSLLLVNRNFCEIIVPILWKNPWKPLNYPYKIDKLLIKVIFSHLSEESRNKLKNLDLPINSYKKPFFNYINFCKHLDLNNLNAIDRIIYTIDENFKIKFEIYDLFINENTKFTHLYIPQQSGIPIHLFPEAKRCFSEIKFLSCSTVINSNILVWLTETCKSINELEIIVEEHNNNYIHITKLIDSLKNLVNVYFLKNYPKYPTLPNYHNFPNYSNYPNFSNYSNYPNYSNYLNYSNYPSYSYYPTYSTYINYSNYSNYSNYYSNHLKYNDGIYRILENSLAKHASTIQYIKLTKPPITRFLSFFVNLKKLELIDETETHTMKWDCLQNFSLPHLQIIEVSNIPINVLISLIENASESLIEIKTDCVSHDVINNRRIIRVIYNKCPNLKYLKLLFRNHNILELKKLLINCQYLRGLYILVDLNEDFYWENVFLILAESSPNNLFRFKFNISQILNELELTQIFFDKWKDRAPMLLQFKDCYNNSLEDFKWI</sequence>
<evidence type="ECO:0000313" key="1">
    <source>
        <dbReference type="EMBL" id="PKY54605.1"/>
    </source>
</evidence>
<reference evidence="1 2" key="1">
    <citation type="submission" date="2015-10" db="EMBL/GenBank/DDBJ databases">
        <title>Genome analyses suggest a sexual origin of heterokaryosis in a supposedly ancient asexual fungus.</title>
        <authorList>
            <person name="Ropars J."/>
            <person name="Sedzielewska K."/>
            <person name="Noel J."/>
            <person name="Charron P."/>
            <person name="Farinelli L."/>
            <person name="Marton T."/>
            <person name="Kruger M."/>
            <person name="Pelin A."/>
            <person name="Brachmann A."/>
            <person name="Corradi N."/>
        </authorList>
    </citation>
    <scope>NUCLEOTIDE SEQUENCE [LARGE SCALE GENOMIC DNA]</scope>
    <source>
        <strain evidence="1 2">A4</strain>
    </source>
</reference>
<keyword evidence="2" id="KW-1185">Reference proteome</keyword>
<dbReference type="Proteomes" id="UP000234323">
    <property type="component" value="Unassembled WGS sequence"/>
</dbReference>
<dbReference type="AlphaFoldDB" id="A0A2I1H6V2"/>
<dbReference type="VEuPathDB" id="FungiDB:RhiirA1_465503"/>
<accession>A0A2I1H6V2</accession>